<keyword evidence="4 6" id="KW-1133">Transmembrane helix</keyword>
<feature type="transmembrane region" description="Helical" evidence="6">
    <location>
        <begin position="176"/>
        <end position="196"/>
    </location>
</feature>
<name>A0A2T0RVP9_9RHOB</name>
<feature type="transmembrane region" description="Helical" evidence="6">
    <location>
        <begin position="62"/>
        <end position="86"/>
    </location>
</feature>
<feature type="transmembrane region" description="Helical" evidence="6">
    <location>
        <begin position="387"/>
        <end position="407"/>
    </location>
</feature>
<feature type="transmembrane region" description="Helical" evidence="6">
    <location>
        <begin position="107"/>
        <end position="129"/>
    </location>
</feature>
<accession>A0A2T0RVP9</accession>
<gene>
    <name evidence="7" type="ORF">CLV78_102379</name>
</gene>
<dbReference type="PANTHER" id="PTHR30250">
    <property type="entry name" value="PST FAMILY PREDICTED COLANIC ACID TRANSPORTER"/>
    <property type="match status" value="1"/>
</dbReference>
<keyword evidence="8" id="KW-1185">Reference proteome</keyword>
<feature type="transmembrane region" description="Helical" evidence="6">
    <location>
        <begin position="202"/>
        <end position="221"/>
    </location>
</feature>
<dbReference type="PANTHER" id="PTHR30250:SF11">
    <property type="entry name" value="O-ANTIGEN TRANSPORTER-RELATED"/>
    <property type="match status" value="1"/>
</dbReference>
<dbReference type="EMBL" id="PVTD01000002">
    <property type="protein sequence ID" value="PRY25202.1"/>
    <property type="molecule type" value="Genomic_DNA"/>
</dbReference>
<dbReference type="InterPro" id="IPR002797">
    <property type="entry name" value="Polysacc_synth"/>
</dbReference>
<keyword evidence="5 6" id="KW-0472">Membrane</keyword>
<comment type="caution">
    <text evidence="7">The sequence shown here is derived from an EMBL/GenBank/DDBJ whole genome shotgun (WGS) entry which is preliminary data.</text>
</comment>
<comment type="subcellular location">
    <subcellularLocation>
        <location evidence="1">Cell membrane</location>
        <topology evidence="1">Multi-pass membrane protein</topology>
    </subcellularLocation>
</comment>
<feature type="transmembrane region" description="Helical" evidence="6">
    <location>
        <begin position="32"/>
        <end position="56"/>
    </location>
</feature>
<feature type="transmembrane region" description="Helical" evidence="6">
    <location>
        <begin position="241"/>
        <end position="263"/>
    </location>
</feature>
<organism evidence="7 8">
    <name type="scientific">Aliiruegeria haliotis</name>
    <dbReference type="NCBI Taxonomy" id="1280846"/>
    <lineage>
        <taxon>Bacteria</taxon>
        <taxon>Pseudomonadati</taxon>
        <taxon>Pseudomonadota</taxon>
        <taxon>Alphaproteobacteria</taxon>
        <taxon>Rhodobacterales</taxon>
        <taxon>Roseobacteraceae</taxon>
        <taxon>Aliiruegeria</taxon>
    </lineage>
</organism>
<feature type="transmembrane region" description="Helical" evidence="6">
    <location>
        <begin position="324"/>
        <end position="348"/>
    </location>
</feature>
<evidence type="ECO:0000256" key="3">
    <source>
        <dbReference type="ARBA" id="ARBA00022692"/>
    </source>
</evidence>
<evidence type="ECO:0000313" key="7">
    <source>
        <dbReference type="EMBL" id="PRY25202.1"/>
    </source>
</evidence>
<dbReference type="AlphaFoldDB" id="A0A2T0RVP9"/>
<keyword evidence="2" id="KW-1003">Cell membrane</keyword>
<dbReference type="RefSeq" id="WP_158263470.1">
    <property type="nucleotide sequence ID" value="NZ_PVTD01000002.1"/>
</dbReference>
<dbReference type="GO" id="GO:0005886">
    <property type="term" value="C:plasma membrane"/>
    <property type="evidence" value="ECO:0007669"/>
    <property type="project" value="UniProtKB-SubCell"/>
</dbReference>
<keyword evidence="3 6" id="KW-0812">Transmembrane</keyword>
<dbReference type="InterPro" id="IPR050833">
    <property type="entry name" value="Poly_Biosynth_Transport"/>
</dbReference>
<feature type="transmembrane region" description="Helical" evidence="6">
    <location>
        <begin position="275"/>
        <end position="303"/>
    </location>
</feature>
<feature type="transmembrane region" description="Helical" evidence="6">
    <location>
        <begin position="141"/>
        <end position="164"/>
    </location>
</feature>
<dbReference type="Proteomes" id="UP000239480">
    <property type="component" value="Unassembled WGS sequence"/>
</dbReference>
<feature type="transmembrane region" description="Helical" evidence="6">
    <location>
        <begin position="354"/>
        <end position="375"/>
    </location>
</feature>
<reference evidence="7 8" key="1">
    <citation type="submission" date="2018-03" db="EMBL/GenBank/DDBJ databases">
        <title>Genomic Encyclopedia of Archaeal and Bacterial Type Strains, Phase II (KMG-II): from individual species to whole genera.</title>
        <authorList>
            <person name="Goeker M."/>
        </authorList>
    </citation>
    <scope>NUCLEOTIDE SEQUENCE [LARGE SCALE GENOMIC DNA]</scope>
    <source>
        <strain evidence="7 8">DSM 29328</strain>
    </source>
</reference>
<evidence type="ECO:0000256" key="2">
    <source>
        <dbReference type="ARBA" id="ARBA00022475"/>
    </source>
</evidence>
<evidence type="ECO:0000256" key="6">
    <source>
        <dbReference type="SAM" id="Phobius"/>
    </source>
</evidence>
<evidence type="ECO:0000256" key="5">
    <source>
        <dbReference type="ARBA" id="ARBA00023136"/>
    </source>
</evidence>
<proteinExistence type="predicted"/>
<dbReference type="Pfam" id="PF01943">
    <property type="entry name" value="Polysacc_synt"/>
    <property type="match status" value="1"/>
</dbReference>
<evidence type="ECO:0000256" key="4">
    <source>
        <dbReference type="ARBA" id="ARBA00022989"/>
    </source>
</evidence>
<sequence>MSVRTPNSESGAPQAAHEDGLLGKRLFASSSMAFLVLVSGAGIGLVAQLGTVRLIGAESFGLYAYVIAWTTVLGYISTFGFHVSLLRLLPTYQVESDWSKAGGVLRFAVSGTALAGTAVAALAAATAYAVHGTDSELGRALLIGAAAVPLLGLRLVSAAAVRAYGGIIPAMLPERILRDTLAFLFLAFAVLTGLATPNAVTAMSAALLSAVLLLWILRRFLVARVPRDITDAPRSYAPRTWLQPAVWLTLIMLADTLMSRAGILVLGSRGLPTEVAIFTVATSLSLIAALPRLSISTLFAPTVSALYARKDMDGLQSLVARSALLSLGGTLAVALPLILGAPIILPWFGETFLAARPVLTILILGQLAAAAAGPQQHLLTMTGRERVGSKLMIAAAISNVICAAIFYGPFGVIGVAVAAALSMIGWNVGMMWFLRRNLGLRPGLACAPTLLKDAWSPKPEKPASIAPGLPEGKP</sequence>
<feature type="transmembrane region" description="Helical" evidence="6">
    <location>
        <begin position="413"/>
        <end position="434"/>
    </location>
</feature>
<evidence type="ECO:0000256" key="1">
    <source>
        <dbReference type="ARBA" id="ARBA00004651"/>
    </source>
</evidence>
<dbReference type="OrthoDB" id="9800982at2"/>
<evidence type="ECO:0000313" key="8">
    <source>
        <dbReference type="Proteomes" id="UP000239480"/>
    </source>
</evidence>
<protein>
    <submittedName>
        <fullName evidence="7">O-antigen/teichoic acid export membrane protein</fullName>
    </submittedName>
</protein>